<gene>
    <name evidence="1" type="ORF">HPBE_LOCUS22233</name>
</gene>
<dbReference type="WBParaSite" id="HPBE_0002223401-mRNA-1">
    <property type="protein sequence ID" value="HPBE_0002223401-mRNA-1"/>
    <property type="gene ID" value="HPBE_0002223401"/>
</dbReference>
<accession>A0A183GI04</accession>
<dbReference type="Proteomes" id="UP000050761">
    <property type="component" value="Unassembled WGS sequence"/>
</dbReference>
<reference evidence="1 2" key="1">
    <citation type="submission" date="2018-11" db="EMBL/GenBank/DDBJ databases">
        <authorList>
            <consortium name="Pathogen Informatics"/>
        </authorList>
    </citation>
    <scope>NUCLEOTIDE SEQUENCE [LARGE SCALE GENOMIC DNA]</scope>
</reference>
<dbReference type="AlphaFoldDB" id="A0A183GI04"/>
<reference evidence="3" key="2">
    <citation type="submission" date="2019-09" db="UniProtKB">
        <authorList>
            <consortium name="WormBaseParasite"/>
        </authorList>
    </citation>
    <scope>IDENTIFICATION</scope>
</reference>
<organism evidence="2 3">
    <name type="scientific">Heligmosomoides polygyrus</name>
    <name type="common">Parasitic roundworm</name>
    <dbReference type="NCBI Taxonomy" id="6339"/>
    <lineage>
        <taxon>Eukaryota</taxon>
        <taxon>Metazoa</taxon>
        <taxon>Ecdysozoa</taxon>
        <taxon>Nematoda</taxon>
        <taxon>Chromadorea</taxon>
        <taxon>Rhabditida</taxon>
        <taxon>Rhabditina</taxon>
        <taxon>Rhabditomorpha</taxon>
        <taxon>Strongyloidea</taxon>
        <taxon>Heligmosomidae</taxon>
        <taxon>Heligmosomoides</taxon>
    </lineage>
</organism>
<proteinExistence type="predicted"/>
<name>A0A183GI04_HELPZ</name>
<protein>
    <submittedName>
        <fullName evidence="3">Stc1 domain-containing protein</fullName>
    </submittedName>
</protein>
<evidence type="ECO:0000313" key="1">
    <source>
        <dbReference type="EMBL" id="VDP31159.1"/>
    </source>
</evidence>
<keyword evidence="2" id="KW-1185">Reference proteome</keyword>
<sequence length="134" mass="15070">MSPMLRKACPDSNGVLPMSRQEFLIQTTCQRCRAKHVRLEKTCDRRRSSGAWIQKRCHQCRERPSRFRRRVTDVAQCTFGSRTHITDVVQQASGFRRGVTVVAPGVPDSHDVFPVKVGPVMGTSEGWGSSKGKQ</sequence>
<dbReference type="EMBL" id="UZAH01033779">
    <property type="protein sequence ID" value="VDP31159.1"/>
    <property type="molecule type" value="Genomic_DNA"/>
</dbReference>
<accession>A0A3P8G7Z5</accession>
<evidence type="ECO:0000313" key="3">
    <source>
        <dbReference type="WBParaSite" id="HPBE_0002223401-mRNA-1"/>
    </source>
</evidence>
<evidence type="ECO:0000313" key="2">
    <source>
        <dbReference type="Proteomes" id="UP000050761"/>
    </source>
</evidence>